<evidence type="ECO:0000256" key="1">
    <source>
        <dbReference type="SAM" id="Phobius"/>
    </source>
</evidence>
<feature type="transmembrane region" description="Helical" evidence="1">
    <location>
        <begin position="54"/>
        <end position="75"/>
    </location>
</feature>
<dbReference type="OrthoDB" id="1689146at2759"/>
<feature type="transmembrane region" description="Helical" evidence="1">
    <location>
        <begin position="302"/>
        <end position="321"/>
    </location>
</feature>
<accession>A0A811RDN3</accession>
<dbReference type="AlphaFoldDB" id="A0A811RDN3"/>
<dbReference type="PANTHER" id="PTHR31325">
    <property type="entry name" value="OS01G0798800 PROTEIN-RELATED"/>
    <property type="match status" value="1"/>
</dbReference>
<dbReference type="InterPro" id="IPR025315">
    <property type="entry name" value="DUF4220"/>
</dbReference>
<keyword evidence="1" id="KW-0812">Transmembrane</keyword>
<dbReference type="EMBL" id="CAJGYO010000014">
    <property type="protein sequence ID" value="CAD6268025.1"/>
    <property type="molecule type" value="Genomic_DNA"/>
</dbReference>
<reference evidence="3" key="1">
    <citation type="submission" date="2020-10" db="EMBL/GenBank/DDBJ databases">
        <authorList>
            <person name="Han B."/>
            <person name="Lu T."/>
            <person name="Zhao Q."/>
            <person name="Huang X."/>
            <person name="Zhao Y."/>
        </authorList>
    </citation>
    <scope>NUCLEOTIDE SEQUENCE</scope>
</reference>
<dbReference type="Proteomes" id="UP000604825">
    <property type="component" value="Unassembled WGS sequence"/>
</dbReference>
<keyword evidence="1" id="KW-0472">Membrane</keyword>
<proteinExistence type="predicted"/>
<feature type="transmembrane region" description="Helical" evidence="1">
    <location>
        <begin position="25"/>
        <end position="48"/>
    </location>
</feature>
<comment type="caution">
    <text evidence="3">The sequence shown here is derived from an EMBL/GenBank/DDBJ whole genome shotgun (WGS) entry which is preliminary data.</text>
</comment>
<gene>
    <name evidence="3" type="ORF">NCGR_LOCUS51330</name>
</gene>
<organism evidence="3 4">
    <name type="scientific">Miscanthus lutarioriparius</name>
    <dbReference type="NCBI Taxonomy" id="422564"/>
    <lineage>
        <taxon>Eukaryota</taxon>
        <taxon>Viridiplantae</taxon>
        <taxon>Streptophyta</taxon>
        <taxon>Embryophyta</taxon>
        <taxon>Tracheophyta</taxon>
        <taxon>Spermatophyta</taxon>
        <taxon>Magnoliopsida</taxon>
        <taxon>Liliopsida</taxon>
        <taxon>Poales</taxon>
        <taxon>Poaceae</taxon>
        <taxon>PACMAD clade</taxon>
        <taxon>Panicoideae</taxon>
        <taxon>Andropogonodae</taxon>
        <taxon>Andropogoneae</taxon>
        <taxon>Saccharinae</taxon>
        <taxon>Miscanthus</taxon>
    </lineage>
</organism>
<evidence type="ECO:0000259" key="2">
    <source>
        <dbReference type="Pfam" id="PF13968"/>
    </source>
</evidence>
<keyword evidence="1" id="KW-1133">Transmembrane helix</keyword>
<sequence>MVTLQVMQFVLYHARFGANHCSVRWVAWAAYYLPVPVAVLAVATMLRFRYPPPYWLVAIFFAAGQADTMAAYSLLRDGDKQSVRRFAKRALPFAYLALVLFHRGDGATTISSSLRRKEMFSLVLGFLAVLQDLKISRRAMVPPSEICKFAADHARFEAQRRRRAASPFADYDDEPQPEQDRPSVVAVGSLESYRSAVSGCTTLEDIRTGLCSCSRRLEDACLSSALFLQLLQRYGHGYGRSPQVAERSSANRAFTDVLADAEHWWGWDDRTFEIVEVQLSFMKDHFFSEYGGSSSRTSYRLYVVYFLLKISFLLSVLSLVTEEKETPRRSTSASLYALILLQLCQFFGYLNSDRFLVSYMCDRREDLSGIVEAAPLSSTDSIFVAIPMFLFEVLVGHKPKVHLGHYSLVEDFDRTCLMQRLMASLKSFLRVHTRLPRCYPATALTWWRNAPELLHEHPSLTRSVLDQVVKEAKLCFKAGTSSEERYEMLRSWRLELMIDYPSQFRGLLPQGIKLGHQLMIYSISERWKIMADFWAEMVLFVARGDEFITQLWALLSNVWDRTSIRRNNNDGDSTEFVRRGVGILLEVFEAVDKIM</sequence>
<keyword evidence="4" id="KW-1185">Reference proteome</keyword>
<feature type="domain" description="DUF4220" evidence="2">
    <location>
        <begin position="28"/>
        <end position="367"/>
    </location>
</feature>
<evidence type="ECO:0000313" key="3">
    <source>
        <dbReference type="EMBL" id="CAD6268025.1"/>
    </source>
</evidence>
<dbReference type="Pfam" id="PF13968">
    <property type="entry name" value="DUF4220"/>
    <property type="match status" value="1"/>
</dbReference>
<name>A0A811RDN3_9POAL</name>
<protein>
    <recommendedName>
        <fullName evidence="2">DUF4220 domain-containing protein</fullName>
    </recommendedName>
</protein>
<evidence type="ECO:0000313" key="4">
    <source>
        <dbReference type="Proteomes" id="UP000604825"/>
    </source>
</evidence>